<name>A0AAD5ZJN7_9POAL</name>
<evidence type="ECO:0000256" key="5">
    <source>
        <dbReference type="ARBA" id="ARBA00023464"/>
    </source>
</evidence>
<dbReference type="PROSITE" id="PS50275">
    <property type="entry name" value="SAC"/>
    <property type="match status" value="1"/>
</dbReference>
<dbReference type="GO" id="GO:0046856">
    <property type="term" value="P:phosphatidylinositol dephosphorylation"/>
    <property type="evidence" value="ECO:0007669"/>
    <property type="project" value="InterPro"/>
</dbReference>
<evidence type="ECO:0000259" key="7">
    <source>
        <dbReference type="PROSITE" id="PS50275"/>
    </source>
</evidence>
<evidence type="ECO:0000256" key="4">
    <source>
        <dbReference type="ARBA" id="ARBA00023337"/>
    </source>
</evidence>
<feature type="compositionally biased region" description="Polar residues" evidence="6">
    <location>
        <begin position="441"/>
        <end position="451"/>
    </location>
</feature>
<dbReference type="AlphaFoldDB" id="A0AAD5ZJN7"/>
<dbReference type="GO" id="GO:0043813">
    <property type="term" value="F:phosphatidylinositol-3,5-bisphosphate 5-phosphatase activity"/>
    <property type="evidence" value="ECO:0007669"/>
    <property type="project" value="InterPro"/>
</dbReference>
<protein>
    <recommendedName>
        <fullName evidence="7">SAC domain-containing protein</fullName>
    </recommendedName>
</protein>
<accession>A0AAD5ZJN7</accession>
<reference evidence="8 9" key="1">
    <citation type="journal article" date="2022" name="Cell">
        <title>Repeat-based holocentromeres influence genome architecture and karyotype evolution.</title>
        <authorList>
            <person name="Hofstatter P.G."/>
            <person name="Thangavel G."/>
            <person name="Lux T."/>
            <person name="Neumann P."/>
            <person name="Vondrak T."/>
            <person name="Novak P."/>
            <person name="Zhang M."/>
            <person name="Costa L."/>
            <person name="Castellani M."/>
            <person name="Scott A."/>
            <person name="Toegelov H."/>
            <person name="Fuchs J."/>
            <person name="Mata-Sucre Y."/>
            <person name="Dias Y."/>
            <person name="Vanzela A.L.L."/>
            <person name="Huettel B."/>
            <person name="Almeida C.C.S."/>
            <person name="Simkova H."/>
            <person name="Souza G."/>
            <person name="Pedrosa-Harand A."/>
            <person name="Macas J."/>
            <person name="Mayer K.F.X."/>
            <person name="Houben A."/>
            <person name="Marques A."/>
        </authorList>
    </citation>
    <scope>NUCLEOTIDE SEQUENCE [LARGE SCALE GENOMIC DNA]</scope>
    <source>
        <strain evidence="8">RhyTen1mFocal</strain>
    </source>
</reference>
<dbReference type="PANTHER" id="PTHR45738">
    <property type="entry name" value="POLYPHOSPHOINOSITIDE PHOSPHATASE"/>
    <property type="match status" value="1"/>
</dbReference>
<evidence type="ECO:0000256" key="6">
    <source>
        <dbReference type="SAM" id="MobiDB-lite"/>
    </source>
</evidence>
<feature type="compositionally biased region" description="Low complexity" evidence="6">
    <location>
        <begin position="463"/>
        <end position="478"/>
    </location>
</feature>
<evidence type="ECO:0000256" key="2">
    <source>
        <dbReference type="ARBA" id="ARBA00022801"/>
    </source>
</evidence>
<dbReference type="Pfam" id="PF02383">
    <property type="entry name" value="Syja_N"/>
    <property type="match status" value="1"/>
</dbReference>
<feature type="domain" description="SAC" evidence="7">
    <location>
        <begin position="157"/>
        <end position="561"/>
    </location>
</feature>
<evidence type="ECO:0000313" key="8">
    <source>
        <dbReference type="EMBL" id="KAJ3699125.1"/>
    </source>
</evidence>
<feature type="region of interest" description="Disordered" evidence="6">
    <location>
        <begin position="440"/>
        <end position="479"/>
    </location>
</feature>
<dbReference type="InterPro" id="IPR002013">
    <property type="entry name" value="SAC_dom"/>
</dbReference>
<feature type="compositionally biased region" description="Polar residues" evidence="6">
    <location>
        <begin position="743"/>
        <end position="754"/>
    </location>
</feature>
<feature type="region of interest" description="Disordered" evidence="6">
    <location>
        <begin position="730"/>
        <end position="760"/>
    </location>
</feature>
<sequence>MEAQEAVSASGMAPIDANSFQSFELYENRASFFMVGTNNDKSLYKILTIDRLKPSELDISEDPNTYNATEYNELIEKIKEESVPNGGFNFVTHCYGIIGFIKFLGPYYMVLITEREKIGDIFGHAVYKPAKSRRILVPCIPFNFDDIKYENRYKNLFSMIDVTKDFYYSHTYNVMRSLQKNLLGTLSDENVYDSMFVWNEYLTRHLRSSAKSDIWTVPLVYGFFKQEKYYVSENNFVFTLIGRRSRHFAGTRYLRRGVNIMGRVANDVETEQIVVEDVPNPTRISSILQHRGSIPLFWSQETNLFNPKPDIILGKNMGYEATLLHFKHLEKRYGTPIIILNLIKQKKEKRPRESLLRREFVKAIENINNQLPPKNQLQYLHWDVHMKPRGRPALEVLVRLAKIAEDSLKKTGYFYSRVPPPDGPDPLACWSAYLKKHISDENNSSDHTNGDNTDDTETLGEGSQCTSSSSDTSAVGTTEDIEILNPESPMFQKGILRTNCIDCLDRTNVAQYAFGLVALWHQLHALGLVDDRYIDLDYPLARNLMRLYEIMGDTLARQYGGSDAHNKIFSERRGHTKFLIRTHEFFRTIQRHYSNALMDANKQAAINLFLGNFEPQPDKPAIWENGFSKPEAEDDQILDRTSSLMRRALSDGSILDRNHLGSCPIGKGGASSSSTCSCVCTPSEAQKHFVSDNELATDNEEYEESNFFDTSVLYGELPPMSSPIIFCPTTNTPTRSAGDVNDVPSTDEASTSGSRENEEEIFRGKQLIKAPGFSDKFRYWVEHEELLGFY</sequence>
<comment type="subcellular location">
    <subcellularLocation>
        <location evidence="1">Vacuole membrane</location>
        <topology evidence="1">Peripheral membrane protein</topology>
    </subcellularLocation>
</comment>
<proteinExistence type="predicted"/>
<organism evidence="8 9">
    <name type="scientific">Rhynchospora tenuis</name>
    <dbReference type="NCBI Taxonomy" id="198213"/>
    <lineage>
        <taxon>Eukaryota</taxon>
        <taxon>Viridiplantae</taxon>
        <taxon>Streptophyta</taxon>
        <taxon>Embryophyta</taxon>
        <taxon>Tracheophyta</taxon>
        <taxon>Spermatophyta</taxon>
        <taxon>Magnoliopsida</taxon>
        <taxon>Liliopsida</taxon>
        <taxon>Poales</taxon>
        <taxon>Cyperaceae</taxon>
        <taxon>Cyperoideae</taxon>
        <taxon>Rhynchosporeae</taxon>
        <taxon>Rhynchospora</taxon>
    </lineage>
</organism>
<evidence type="ECO:0000256" key="3">
    <source>
        <dbReference type="ARBA" id="ARBA00023136"/>
    </source>
</evidence>
<dbReference type="InterPro" id="IPR043573">
    <property type="entry name" value="Fig4-like"/>
</dbReference>
<dbReference type="EMBL" id="JAMRDG010000001">
    <property type="protein sequence ID" value="KAJ3699125.1"/>
    <property type="molecule type" value="Genomic_DNA"/>
</dbReference>
<evidence type="ECO:0000256" key="1">
    <source>
        <dbReference type="ARBA" id="ARBA00004148"/>
    </source>
</evidence>
<comment type="subunit">
    <text evidence="5">Component of the PI(3,5)P2 regulatory complex at least composed of ATG18, SAC/FIG4, FAB1 and VAC14.</text>
</comment>
<evidence type="ECO:0000313" key="9">
    <source>
        <dbReference type="Proteomes" id="UP001210211"/>
    </source>
</evidence>
<gene>
    <name evidence="8" type="ORF">LUZ61_002830</name>
</gene>
<keyword evidence="2" id="KW-0378">Hydrolase</keyword>
<comment type="catalytic activity">
    <reaction evidence="4">
        <text>a 1,2-diacyl-sn-glycero-3-phospho-(1D-myo-inositol-3,5-bisphosphate) + H2O = a 1,2-diacyl-sn-glycero-3-phospho-(1D-myo-inositol-3-phosphate) + phosphate</text>
        <dbReference type="Rhea" id="RHEA:32955"/>
        <dbReference type="ChEBI" id="CHEBI:15377"/>
        <dbReference type="ChEBI" id="CHEBI:43474"/>
        <dbReference type="ChEBI" id="CHEBI:57923"/>
        <dbReference type="ChEBI" id="CHEBI:58088"/>
    </reaction>
</comment>
<dbReference type="Proteomes" id="UP001210211">
    <property type="component" value="Unassembled WGS sequence"/>
</dbReference>
<dbReference type="PANTHER" id="PTHR45738:SF3">
    <property type="entry name" value="OS03G0182400 PROTEIN"/>
    <property type="match status" value="1"/>
</dbReference>
<keyword evidence="9" id="KW-1185">Reference proteome</keyword>
<keyword evidence="3" id="KW-0472">Membrane</keyword>
<comment type="caution">
    <text evidence="8">The sequence shown here is derived from an EMBL/GenBank/DDBJ whole genome shotgun (WGS) entry which is preliminary data.</text>
</comment>
<dbReference type="GO" id="GO:0005774">
    <property type="term" value="C:vacuolar membrane"/>
    <property type="evidence" value="ECO:0007669"/>
    <property type="project" value="UniProtKB-SubCell"/>
</dbReference>